<comment type="caution">
    <text evidence="1">The sequence shown here is derived from an EMBL/GenBank/DDBJ whole genome shotgun (WGS) entry which is preliminary data.</text>
</comment>
<accession>A0A4V3H319</accession>
<sequence>MKFKEKQYRKMDIHNIITQLNSVNPNNDTLYEVDDIISELYSMEKSERKKAIPAMFGIFERLNDNHYDSVLWSVLHAIEGLTDYENELIQSIERKPNEFNLLMVNRILNSGQTVFKDCNYIILLEKLLLDRNLNQNLNEDLKGYLEKHKGLK</sequence>
<organism evidence="1 2">
    <name type="scientific">Epilithonimonas xixisoli</name>
    <dbReference type="NCBI Taxonomy" id="1476462"/>
    <lineage>
        <taxon>Bacteria</taxon>
        <taxon>Pseudomonadati</taxon>
        <taxon>Bacteroidota</taxon>
        <taxon>Flavobacteriia</taxon>
        <taxon>Flavobacteriales</taxon>
        <taxon>Weeksellaceae</taxon>
        <taxon>Chryseobacterium group</taxon>
        <taxon>Epilithonimonas</taxon>
    </lineage>
</organism>
<dbReference type="OrthoDB" id="8858258at2"/>
<dbReference type="RefSeq" id="WP_133943902.1">
    <property type="nucleotide sequence ID" value="NZ_SOEO01000001.1"/>
</dbReference>
<dbReference type="EMBL" id="SOEO01000001">
    <property type="protein sequence ID" value="TDX87291.1"/>
    <property type="molecule type" value="Genomic_DNA"/>
</dbReference>
<evidence type="ECO:0000313" key="2">
    <source>
        <dbReference type="Proteomes" id="UP000295313"/>
    </source>
</evidence>
<keyword evidence="2" id="KW-1185">Reference proteome</keyword>
<reference evidence="1 2" key="1">
    <citation type="submission" date="2019-03" db="EMBL/GenBank/DDBJ databases">
        <title>Genomic Encyclopedia of Type Strains, Phase III (KMG-III): the genomes of soil and plant-associated and newly described type strains.</title>
        <authorList>
            <person name="Whitman W."/>
        </authorList>
    </citation>
    <scope>NUCLEOTIDE SEQUENCE [LARGE SCALE GENOMIC DNA]</scope>
    <source>
        <strain evidence="1 2">CGMCC 1.12802</strain>
    </source>
</reference>
<evidence type="ECO:0008006" key="3">
    <source>
        <dbReference type="Google" id="ProtNLM"/>
    </source>
</evidence>
<protein>
    <recommendedName>
        <fullName evidence="3">Immunity protein 30 domain-containing protein</fullName>
    </recommendedName>
</protein>
<name>A0A4V3H319_9FLAO</name>
<proteinExistence type="predicted"/>
<evidence type="ECO:0000313" key="1">
    <source>
        <dbReference type="EMBL" id="TDX87291.1"/>
    </source>
</evidence>
<dbReference type="Proteomes" id="UP000295313">
    <property type="component" value="Unassembled WGS sequence"/>
</dbReference>
<dbReference type="AlphaFoldDB" id="A0A4V3H319"/>
<gene>
    <name evidence="1" type="ORF">B0I22_1479</name>
</gene>